<keyword evidence="3" id="KW-0611">Plant defense</keyword>
<dbReference type="Gene3D" id="1.20.5.4130">
    <property type="match status" value="1"/>
</dbReference>
<dbReference type="InterPro" id="IPR038005">
    <property type="entry name" value="RX-like_CC"/>
</dbReference>
<keyword evidence="4" id="KW-0067">ATP-binding</keyword>
<keyword evidence="1" id="KW-0677">Repeat</keyword>
<dbReference type="InterPro" id="IPR041118">
    <property type="entry name" value="Rx_N"/>
</dbReference>
<keyword evidence="2" id="KW-0547">Nucleotide-binding</keyword>
<evidence type="ECO:0000313" key="7">
    <source>
        <dbReference type="EMBL" id="KAJ7949800.1"/>
    </source>
</evidence>
<dbReference type="CDD" id="cd14798">
    <property type="entry name" value="RX-CC_like"/>
    <property type="match status" value="1"/>
</dbReference>
<dbReference type="InterPro" id="IPR002182">
    <property type="entry name" value="NB-ARC"/>
</dbReference>
<dbReference type="GO" id="GO:0006952">
    <property type="term" value="P:defense response"/>
    <property type="evidence" value="ECO:0007669"/>
    <property type="project" value="UniProtKB-KW"/>
</dbReference>
<dbReference type="PANTHER" id="PTHR36766:SF63">
    <property type="entry name" value="NB-ARC DOMAIN-CONTAINING PROTEIN"/>
    <property type="match status" value="1"/>
</dbReference>
<proteinExistence type="predicted"/>
<protein>
    <submittedName>
        <fullName evidence="7">Disease resistance protein</fullName>
    </submittedName>
</protein>
<comment type="caution">
    <text evidence="7">The sequence shown here is derived from an EMBL/GenBank/DDBJ whole genome shotgun (WGS) entry which is preliminary data.</text>
</comment>
<keyword evidence="8" id="KW-1185">Reference proteome</keyword>
<evidence type="ECO:0000256" key="4">
    <source>
        <dbReference type="ARBA" id="ARBA00022840"/>
    </source>
</evidence>
<sequence length="337" mass="38764">MASAGVDLLIGKIVSLLENEASLLADVCDELREMHSELESMRYFLLDAERRSQQTQQTESQRTSVWQVRDTALEIEEIISEFNYHMNKQKASTKFNKCLDQGLPKQVADTNWLRNHNESSFFLVGFEDAKEKLHGWLLSGERQRTVISIWGMGGSGKTTLVANAFYNQNIKHHFHCCAWITVSQTYGLEDILRAMIKEFCKSMKEEKKLSEDLSNMTYRLLLEKLVNYLQSKSYLVVLDDVWTTELWRQINVALQNGLEGSRVVLTTRHEDVASFGFGLPSHVYHIRPLTENEARSLFLTKAFSKCPDQNCPPEIEAHALQLVQKCVWVPSYLPRII</sequence>
<dbReference type="FunFam" id="3.40.50.300:FF:001091">
    <property type="entry name" value="Probable disease resistance protein At1g61300"/>
    <property type="match status" value="1"/>
</dbReference>
<evidence type="ECO:0000256" key="1">
    <source>
        <dbReference type="ARBA" id="ARBA00022737"/>
    </source>
</evidence>
<dbReference type="KEGG" id="qsa:O6P43_030098"/>
<evidence type="ECO:0000313" key="8">
    <source>
        <dbReference type="Proteomes" id="UP001163823"/>
    </source>
</evidence>
<dbReference type="GO" id="GO:0005524">
    <property type="term" value="F:ATP binding"/>
    <property type="evidence" value="ECO:0007669"/>
    <property type="project" value="UniProtKB-KW"/>
</dbReference>
<dbReference type="PRINTS" id="PR00364">
    <property type="entry name" value="DISEASERSIST"/>
</dbReference>
<evidence type="ECO:0000259" key="6">
    <source>
        <dbReference type="Pfam" id="PF18052"/>
    </source>
</evidence>
<dbReference type="Pfam" id="PF18052">
    <property type="entry name" value="Rx_N"/>
    <property type="match status" value="1"/>
</dbReference>
<name>A0AAD7PCH7_QUISA</name>
<evidence type="ECO:0000256" key="2">
    <source>
        <dbReference type="ARBA" id="ARBA00022741"/>
    </source>
</evidence>
<organism evidence="7 8">
    <name type="scientific">Quillaja saponaria</name>
    <name type="common">Soap bark tree</name>
    <dbReference type="NCBI Taxonomy" id="32244"/>
    <lineage>
        <taxon>Eukaryota</taxon>
        <taxon>Viridiplantae</taxon>
        <taxon>Streptophyta</taxon>
        <taxon>Embryophyta</taxon>
        <taxon>Tracheophyta</taxon>
        <taxon>Spermatophyta</taxon>
        <taxon>Magnoliopsida</taxon>
        <taxon>eudicotyledons</taxon>
        <taxon>Gunneridae</taxon>
        <taxon>Pentapetalae</taxon>
        <taxon>rosids</taxon>
        <taxon>fabids</taxon>
        <taxon>Fabales</taxon>
        <taxon>Quillajaceae</taxon>
        <taxon>Quillaja</taxon>
    </lineage>
</organism>
<accession>A0AAD7PCH7</accession>
<dbReference type="Pfam" id="PF00931">
    <property type="entry name" value="NB-ARC"/>
    <property type="match status" value="1"/>
</dbReference>
<dbReference type="SUPFAM" id="SSF52540">
    <property type="entry name" value="P-loop containing nucleoside triphosphate hydrolases"/>
    <property type="match status" value="1"/>
</dbReference>
<dbReference type="InterPro" id="IPR027417">
    <property type="entry name" value="P-loop_NTPase"/>
</dbReference>
<dbReference type="GO" id="GO:0043531">
    <property type="term" value="F:ADP binding"/>
    <property type="evidence" value="ECO:0007669"/>
    <property type="project" value="InterPro"/>
</dbReference>
<dbReference type="Proteomes" id="UP001163823">
    <property type="component" value="Chromosome 12"/>
</dbReference>
<reference evidence="7" key="1">
    <citation type="journal article" date="2023" name="Science">
        <title>Elucidation of the pathway for biosynthesis of saponin adjuvants from the soapbark tree.</title>
        <authorList>
            <person name="Reed J."/>
            <person name="Orme A."/>
            <person name="El-Demerdash A."/>
            <person name="Owen C."/>
            <person name="Martin L.B.B."/>
            <person name="Misra R.C."/>
            <person name="Kikuchi S."/>
            <person name="Rejzek M."/>
            <person name="Martin A.C."/>
            <person name="Harkess A."/>
            <person name="Leebens-Mack J."/>
            <person name="Louveau T."/>
            <person name="Stephenson M.J."/>
            <person name="Osbourn A."/>
        </authorList>
    </citation>
    <scope>NUCLEOTIDE SEQUENCE</scope>
    <source>
        <strain evidence="7">S10</strain>
    </source>
</reference>
<evidence type="ECO:0000256" key="3">
    <source>
        <dbReference type="ARBA" id="ARBA00022821"/>
    </source>
</evidence>
<evidence type="ECO:0000259" key="5">
    <source>
        <dbReference type="Pfam" id="PF00931"/>
    </source>
</evidence>
<dbReference type="Gene3D" id="3.40.50.300">
    <property type="entry name" value="P-loop containing nucleotide triphosphate hydrolases"/>
    <property type="match status" value="1"/>
</dbReference>
<gene>
    <name evidence="7" type="ORF">O6P43_030098</name>
</gene>
<feature type="domain" description="NB-ARC" evidence="5">
    <location>
        <begin position="127"/>
        <end position="305"/>
    </location>
</feature>
<feature type="domain" description="Disease resistance N-terminal" evidence="6">
    <location>
        <begin position="6"/>
        <end position="96"/>
    </location>
</feature>
<dbReference type="AlphaFoldDB" id="A0AAD7PCH7"/>
<dbReference type="EMBL" id="JARAOO010000012">
    <property type="protein sequence ID" value="KAJ7949800.1"/>
    <property type="molecule type" value="Genomic_DNA"/>
</dbReference>
<dbReference type="PANTHER" id="PTHR36766">
    <property type="entry name" value="PLANT BROAD-SPECTRUM MILDEW RESISTANCE PROTEIN RPW8"/>
    <property type="match status" value="1"/>
</dbReference>